<dbReference type="Proteomes" id="UP000272778">
    <property type="component" value="Unassembled WGS sequence"/>
</dbReference>
<dbReference type="EMBL" id="RQIS01000013">
    <property type="protein sequence ID" value="RQH04363.1"/>
    <property type="molecule type" value="Genomic_DNA"/>
</dbReference>
<evidence type="ECO:0000313" key="2">
    <source>
        <dbReference type="Proteomes" id="UP000272778"/>
    </source>
</evidence>
<gene>
    <name evidence="1" type="ORF">D1Y85_18025</name>
</gene>
<accession>A0A3N6NV11</accession>
<organism evidence="1 2">
    <name type="scientific">Paraburkholderia dinghuensis</name>
    <dbReference type="NCBI Taxonomy" id="2305225"/>
    <lineage>
        <taxon>Bacteria</taxon>
        <taxon>Pseudomonadati</taxon>
        <taxon>Pseudomonadota</taxon>
        <taxon>Betaproteobacteria</taxon>
        <taxon>Burkholderiales</taxon>
        <taxon>Burkholderiaceae</taxon>
        <taxon>Paraburkholderia</taxon>
    </lineage>
</organism>
<protein>
    <submittedName>
        <fullName evidence="1">Transposase</fullName>
    </submittedName>
</protein>
<reference evidence="1 2" key="1">
    <citation type="submission" date="2018-11" db="EMBL/GenBank/DDBJ databases">
        <title>Paraburkholderia sp. DHOA04, isolated from soil.</title>
        <authorList>
            <person name="Gao Z.-H."/>
            <person name="Qiu L.-H."/>
            <person name="Fu J.-C."/>
        </authorList>
    </citation>
    <scope>NUCLEOTIDE SEQUENCE [LARGE SCALE GENOMIC DNA]</scope>
    <source>
        <strain evidence="1 2">DHOA04</strain>
    </source>
</reference>
<dbReference type="NCBIfam" id="NF033819">
    <property type="entry name" value="IS66_TnpB"/>
    <property type="match status" value="1"/>
</dbReference>
<sequence>MIGLPANTRIWIAAGVTDMRAGFNSLAAKVQMVLERDPYGGHIFIFRGRRGDLLKALYWIDGGLCLLAKRLEKGRFAWPRADAGVVALTTAQLALLLEGFDWREPVDAARPRSALQTSVTR</sequence>
<dbReference type="PANTHER" id="PTHR36455:SF1">
    <property type="entry name" value="BLR8292 PROTEIN"/>
    <property type="match status" value="1"/>
</dbReference>
<dbReference type="OrthoDB" id="9801450at2"/>
<dbReference type="AlphaFoldDB" id="A0A3N6NV11"/>
<proteinExistence type="predicted"/>
<name>A0A3N6NV11_9BURK</name>
<dbReference type="InterPro" id="IPR008878">
    <property type="entry name" value="Transposase_IS66_Orf2"/>
</dbReference>
<dbReference type="PANTHER" id="PTHR36455">
    <property type="match status" value="1"/>
</dbReference>
<keyword evidence="2" id="KW-1185">Reference proteome</keyword>
<dbReference type="Pfam" id="PF05717">
    <property type="entry name" value="TnpB_IS66"/>
    <property type="match status" value="1"/>
</dbReference>
<evidence type="ECO:0000313" key="1">
    <source>
        <dbReference type="EMBL" id="RQH04363.1"/>
    </source>
</evidence>
<dbReference type="RefSeq" id="WP_124152440.1">
    <property type="nucleotide sequence ID" value="NZ_RQIS01000013.1"/>
</dbReference>
<comment type="caution">
    <text evidence="1">The sequence shown here is derived from an EMBL/GenBank/DDBJ whole genome shotgun (WGS) entry which is preliminary data.</text>
</comment>